<dbReference type="Proteomes" id="UP000218282">
    <property type="component" value="Unassembled WGS sequence"/>
</dbReference>
<reference evidence="1 2" key="1">
    <citation type="submission" date="2014-12" db="EMBL/GenBank/DDBJ databases">
        <title>Draft genome sequences of 10 type strains of Lactococcus.</title>
        <authorList>
            <person name="Sun Z."/>
            <person name="Zhong Z."/>
            <person name="Liu W."/>
            <person name="Zhang W."/>
            <person name="Zhang H."/>
        </authorList>
    </citation>
    <scope>NUCLEOTIDE SEQUENCE [LARGE SCALE GENOMIC DNA]</scope>
    <source>
        <strain evidence="1 2">DSM 6634</strain>
    </source>
</reference>
<evidence type="ECO:0000313" key="1">
    <source>
        <dbReference type="EMBL" id="PCS04449.1"/>
    </source>
</evidence>
<dbReference type="EMBL" id="JXJW01000031">
    <property type="protein sequence ID" value="PCS04449.1"/>
    <property type="molecule type" value="Genomic_DNA"/>
</dbReference>
<keyword evidence="2" id="KW-1185">Reference proteome</keyword>
<name>A0A2A5RUL8_9LACT</name>
<dbReference type="AlphaFoldDB" id="A0A2A5RUL8"/>
<organism evidence="1 2">
    <name type="scientific">Pseudolactococcus piscium</name>
    <dbReference type="NCBI Taxonomy" id="1364"/>
    <lineage>
        <taxon>Bacteria</taxon>
        <taxon>Bacillati</taxon>
        <taxon>Bacillota</taxon>
        <taxon>Bacilli</taxon>
        <taxon>Lactobacillales</taxon>
        <taxon>Streptococcaceae</taxon>
        <taxon>Pseudolactococcus</taxon>
    </lineage>
</organism>
<protein>
    <submittedName>
        <fullName evidence="1">Uncharacterized protein</fullName>
    </submittedName>
</protein>
<sequence length="57" mass="6610">MTINSIVFPIFALVYNQARLIKSTYVLLFIQNTLKIDLIVRINTLIPISDIFRIETV</sequence>
<comment type="caution">
    <text evidence="1">The sequence shown here is derived from an EMBL/GenBank/DDBJ whole genome shotgun (WGS) entry which is preliminary data.</text>
</comment>
<accession>A0A2A5RUL8</accession>
<proteinExistence type="predicted"/>
<evidence type="ECO:0000313" key="2">
    <source>
        <dbReference type="Proteomes" id="UP000218282"/>
    </source>
</evidence>
<gene>
    <name evidence="1" type="ORF">RU86_GL001616</name>
</gene>